<feature type="domain" description="Ig-like" evidence="8">
    <location>
        <begin position="140"/>
        <end position="219"/>
    </location>
</feature>
<comment type="subcellular location">
    <subcellularLocation>
        <location evidence="1">Membrane</location>
        <topology evidence="1">Single-pass type I membrane protein</topology>
    </subcellularLocation>
</comment>
<evidence type="ECO:0000256" key="3">
    <source>
        <dbReference type="ARBA" id="ARBA00022734"/>
    </source>
</evidence>
<dbReference type="CDD" id="cd00096">
    <property type="entry name" value="Ig"/>
    <property type="match status" value="1"/>
</dbReference>
<name>A0A8C9Y6I0_SANLU</name>
<evidence type="ECO:0000256" key="5">
    <source>
        <dbReference type="ARBA" id="ARBA00022989"/>
    </source>
</evidence>
<dbReference type="InterPro" id="IPR003599">
    <property type="entry name" value="Ig_sub"/>
</dbReference>
<dbReference type="InterPro" id="IPR013783">
    <property type="entry name" value="Ig-like_fold"/>
</dbReference>
<evidence type="ECO:0000256" key="6">
    <source>
        <dbReference type="ARBA" id="ARBA00023136"/>
    </source>
</evidence>
<evidence type="ECO:0000256" key="4">
    <source>
        <dbReference type="ARBA" id="ARBA00022889"/>
    </source>
</evidence>
<evidence type="ECO:0000313" key="10">
    <source>
        <dbReference type="Proteomes" id="UP000694568"/>
    </source>
</evidence>
<evidence type="ECO:0000256" key="1">
    <source>
        <dbReference type="ARBA" id="ARBA00004479"/>
    </source>
</evidence>
<reference evidence="9" key="2">
    <citation type="submission" date="2025-09" db="UniProtKB">
        <authorList>
            <consortium name="Ensembl"/>
        </authorList>
    </citation>
    <scope>IDENTIFICATION</scope>
</reference>
<dbReference type="PANTHER" id="PTHR12035:SF128">
    <property type="entry name" value="BRANCHED CHAIN KETO ACID DEHYDROGENASE E1 SUBUNIT BETA,-LIKE-RELATED"/>
    <property type="match status" value="1"/>
</dbReference>
<feature type="domain" description="Ig-like" evidence="8">
    <location>
        <begin position="238"/>
        <end position="319"/>
    </location>
</feature>
<evidence type="ECO:0000313" key="9">
    <source>
        <dbReference type="Ensembl" id="ENSSLUP00000020627.1"/>
    </source>
</evidence>
<dbReference type="InterPro" id="IPR013106">
    <property type="entry name" value="Ig_V-set"/>
</dbReference>
<dbReference type="InterPro" id="IPR051036">
    <property type="entry name" value="SIGLEC"/>
</dbReference>
<dbReference type="GO" id="GO:0007155">
    <property type="term" value="P:cell adhesion"/>
    <property type="evidence" value="ECO:0007669"/>
    <property type="project" value="UniProtKB-KW"/>
</dbReference>
<keyword evidence="10" id="KW-1185">Reference proteome</keyword>
<dbReference type="GO" id="GO:0005886">
    <property type="term" value="C:plasma membrane"/>
    <property type="evidence" value="ECO:0007669"/>
    <property type="project" value="TreeGrafter"/>
</dbReference>
<protein>
    <recommendedName>
        <fullName evidence="8">Ig-like domain-containing protein</fullName>
    </recommendedName>
</protein>
<proteinExistence type="inferred from homology"/>
<keyword evidence="5" id="KW-1133">Transmembrane helix</keyword>
<dbReference type="InterPro" id="IPR007110">
    <property type="entry name" value="Ig-like_dom"/>
</dbReference>
<evidence type="ECO:0000256" key="2">
    <source>
        <dbReference type="ARBA" id="ARBA00022692"/>
    </source>
</evidence>
<dbReference type="GeneTree" id="ENSGT01150000286924"/>
<dbReference type="PANTHER" id="PTHR12035">
    <property type="entry name" value="SIALIC ACID BINDING IMMUNOGLOBULIN-LIKE LECTIN"/>
    <property type="match status" value="1"/>
</dbReference>
<dbReference type="InterPro" id="IPR003598">
    <property type="entry name" value="Ig_sub2"/>
</dbReference>
<dbReference type="Ensembl" id="ENSSLUT00000021284.1">
    <property type="protein sequence ID" value="ENSSLUP00000020627.1"/>
    <property type="gene ID" value="ENSSLUG00000009535.1"/>
</dbReference>
<dbReference type="GO" id="GO:0030246">
    <property type="term" value="F:carbohydrate binding"/>
    <property type="evidence" value="ECO:0007669"/>
    <property type="project" value="UniProtKB-KW"/>
</dbReference>
<dbReference type="Pfam" id="PF07686">
    <property type="entry name" value="V-set"/>
    <property type="match status" value="1"/>
</dbReference>
<sequence>MDKEIYYCLTSVIEGEITAEAGLCVVIPCSFTTSYYFTPQHIVWYKCEPSKQKCADSDMIFHTNKNNNKTQSGFKGRVSLLEPDVSRGNCSIIVNDLTESDSGLYQLKVNGYLNQKTDGFTFSPRTNVSTALPLGLTQKPTVMIPPLTEGQQSTLSCTAPGLCSGSDPEISWTWRGNLTAVSQRHSSTLTFNSSAEHHGTNVSCKVSFTNNITTEETVTLNGCYNIEYSVSFCLIDVKEVKITGDTSVKEGETLNLTCSVESFPPSLITWTKLCMNRTLNNDTGTATLVISNMTTEYSGQYICTAKHQDNPLTKEVNITVICNEGFPLPECLFAPPVRIASATQLSYSHPVT</sequence>
<dbReference type="AlphaFoldDB" id="A0A8C9Y6I0"/>
<dbReference type="InterPro" id="IPR036179">
    <property type="entry name" value="Ig-like_dom_sf"/>
</dbReference>
<keyword evidence="4" id="KW-0130">Cell adhesion</keyword>
<dbReference type="PROSITE" id="PS50835">
    <property type="entry name" value="IG_LIKE"/>
    <property type="match status" value="2"/>
</dbReference>
<dbReference type="Gene3D" id="2.60.40.10">
    <property type="entry name" value="Immunoglobulins"/>
    <property type="match status" value="3"/>
</dbReference>
<evidence type="ECO:0000256" key="7">
    <source>
        <dbReference type="ARBA" id="ARBA00038361"/>
    </source>
</evidence>
<dbReference type="SUPFAM" id="SSF48726">
    <property type="entry name" value="Immunoglobulin"/>
    <property type="match status" value="3"/>
</dbReference>
<reference evidence="9" key="1">
    <citation type="submission" date="2025-08" db="UniProtKB">
        <authorList>
            <consortium name="Ensembl"/>
        </authorList>
    </citation>
    <scope>IDENTIFICATION</scope>
</reference>
<comment type="similarity">
    <text evidence="7">Belongs to the immunoglobulin superfamily. SIGLEC (sialic acid binding Ig-like lectin) family.</text>
</comment>
<organism evidence="9 10">
    <name type="scientific">Sander lucioperca</name>
    <name type="common">Pike-perch</name>
    <name type="synonym">Perca lucioperca</name>
    <dbReference type="NCBI Taxonomy" id="283035"/>
    <lineage>
        <taxon>Eukaryota</taxon>
        <taxon>Metazoa</taxon>
        <taxon>Chordata</taxon>
        <taxon>Craniata</taxon>
        <taxon>Vertebrata</taxon>
        <taxon>Euteleostomi</taxon>
        <taxon>Actinopterygii</taxon>
        <taxon>Neopterygii</taxon>
        <taxon>Teleostei</taxon>
        <taxon>Neoteleostei</taxon>
        <taxon>Acanthomorphata</taxon>
        <taxon>Eupercaria</taxon>
        <taxon>Perciformes</taxon>
        <taxon>Percoidei</taxon>
        <taxon>Percidae</taxon>
        <taxon>Luciopercinae</taxon>
        <taxon>Sander</taxon>
    </lineage>
</organism>
<keyword evidence="6" id="KW-0472">Membrane</keyword>
<dbReference type="SMART" id="SM00408">
    <property type="entry name" value="IGc2"/>
    <property type="match status" value="1"/>
</dbReference>
<dbReference type="Pfam" id="PF13927">
    <property type="entry name" value="Ig_3"/>
    <property type="match status" value="1"/>
</dbReference>
<dbReference type="GO" id="GO:0033691">
    <property type="term" value="F:sialic acid binding"/>
    <property type="evidence" value="ECO:0007669"/>
    <property type="project" value="TreeGrafter"/>
</dbReference>
<accession>A0A8C9Y6I0</accession>
<evidence type="ECO:0000259" key="8">
    <source>
        <dbReference type="PROSITE" id="PS50835"/>
    </source>
</evidence>
<keyword evidence="2" id="KW-0812">Transmembrane</keyword>
<dbReference type="SMART" id="SM00409">
    <property type="entry name" value="IG"/>
    <property type="match status" value="3"/>
</dbReference>
<keyword evidence="3" id="KW-0430">Lectin</keyword>
<dbReference type="Pfam" id="PF13895">
    <property type="entry name" value="Ig_2"/>
    <property type="match status" value="1"/>
</dbReference>
<dbReference type="Proteomes" id="UP000694568">
    <property type="component" value="Unplaced"/>
</dbReference>